<protein>
    <submittedName>
        <fullName evidence="2">Uncharacterized protein</fullName>
    </submittedName>
</protein>
<dbReference type="AlphaFoldDB" id="A0AAD9KDX3"/>
<proteinExistence type="predicted"/>
<name>A0AAD9KDX3_9ANNE</name>
<dbReference type="Proteomes" id="UP001208570">
    <property type="component" value="Unassembled WGS sequence"/>
</dbReference>
<reference evidence="2" key="1">
    <citation type="journal article" date="2023" name="Mol. Biol. Evol.">
        <title>Third-Generation Sequencing Reveals the Adaptive Role of the Epigenome in Three Deep-Sea Polychaetes.</title>
        <authorList>
            <person name="Perez M."/>
            <person name="Aroh O."/>
            <person name="Sun Y."/>
            <person name="Lan Y."/>
            <person name="Juniper S.K."/>
            <person name="Young C.R."/>
            <person name="Angers B."/>
            <person name="Qian P.Y."/>
        </authorList>
    </citation>
    <scope>NUCLEOTIDE SEQUENCE</scope>
    <source>
        <strain evidence="2">P08H-3</strain>
    </source>
</reference>
<accession>A0AAD9KDX3</accession>
<feature type="region of interest" description="Disordered" evidence="1">
    <location>
        <begin position="48"/>
        <end position="84"/>
    </location>
</feature>
<evidence type="ECO:0000313" key="2">
    <source>
        <dbReference type="EMBL" id="KAK2169531.1"/>
    </source>
</evidence>
<organism evidence="2 3">
    <name type="scientific">Paralvinella palmiformis</name>
    <dbReference type="NCBI Taxonomy" id="53620"/>
    <lineage>
        <taxon>Eukaryota</taxon>
        <taxon>Metazoa</taxon>
        <taxon>Spiralia</taxon>
        <taxon>Lophotrochozoa</taxon>
        <taxon>Annelida</taxon>
        <taxon>Polychaeta</taxon>
        <taxon>Sedentaria</taxon>
        <taxon>Canalipalpata</taxon>
        <taxon>Terebellida</taxon>
        <taxon>Terebelliformia</taxon>
        <taxon>Alvinellidae</taxon>
        <taxon>Paralvinella</taxon>
    </lineage>
</organism>
<sequence length="158" mass="17822">MTAKSFLPSSRTLAPDDQPKVFNSEPVAFHSQLFSDALNKVRVDGMTLSTKSDISSNRPESAKRKHPSNRSSNALHKAEVAPRHGDMWTGADSPLWTKSFILHSDRHQWDELFGNISKENADVYQELKRLKSMVLPAVARDLYVGRGFKLPKLVHIRV</sequence>
<feature type="region of interest" description="Disordered" evidence="1">
    <location>
        <begin position="1"/>
        <end position="22"/>
    </location>
</feature>
<dbReference type="EMBL" id="JAODUP010000009">
    <property type="protein sequence ID" value="KAK2169531.1"/>
    <property type="molecule type" value="Genomic_DNA"/>
</dbReference>
<comment type="caution">
    <text evidence="2">The sequence shown here is derived from an EMBL/GenBank/DDBJ whole genome shotgun (WGS) entry which is preliminary data.</text>
</comment>
<evidence type="ECO:0000313" key="3">
    <source>
        <dbReference type="Proteomes" id="UP001208570"/>
    </source>
</evidence>
<evidence type="ECO:0000256" key="1">
    <source>
        <dbReference type="SAM" id="MobiDB-lite"/>
    </source>
</evidence>
<keyword evidence="3" id="KW-1185">Reference proteome</keyword>
<gene>
    <name evidence="2" type="ORF">LSH36_9g14003</name>
</gene>
<feature type="compositionally biased region" description="Polar residues" evidence="1">
    <location>
        <begin position="48"/>
        <end position="59"/>
    </location>
</feature>